<name>A0A1H4AKY3_9GAMM</name>
<accession>A0A1H4AKY3</accession>
<dbReference type="EMBL" id="FNQO01000003">
    <property type="protein sequence ID" value="SEA36613.1"/>
    <property type="molecule type" value="Genomic_DNA"/>
</dbReference>
<proteinExistence type="predicted"/>
<gene>
    <name evidence="3" type="ORF">SAMN05216562_2856</name>
</gene>
<sequence>MLKYRQIVLITLATLCASTAWAEDRYVCRLGNSQRIIEVIYASPPSKVPCEVSYTKAGSVQTLWRSQNEIGYCETRAREFAQQQTGWGWHCAEPGEVVSDLVPAAQEQEPADREQEKEQRE</sequence>
<organism evidence="3 4">
    <name type="scientific">Microbulbifer marinus</name>
    <dbReference type="NCBI Taxonomy" id="658218"/>
    <lineage>
        <taxon>Bacteria</taxon>
        <taxon>Pseudomonadati</taxon>
        <taxon>Pseudomonadota</taxon>
        <taxon>Gammaproteobacteria</taxon>
        <taxon>Cellvibrionales</taxon>
        <taxon>Microbulbiferaceae</taxon>
        <taxon>Microbulbifer</taxon>
    </lineage>
</organism>
<reference evidence="4" key="1">
    <citation type="submission" date="2016-10" db="EMBL/GenBank/DDBJ databases">
        <authorList>
            <person name="Varghese N."/>
            <person name="Submissions S."/>
        </authorList>
    </citation>
    <scope>NUCLEOTIDE SEQUENCE [LARGE SCALE GENOMIC DNA]</scope>
    <source>
        <strain evidence="4">CGMCC 1.10657</strain>
    </source>
</reference>
<feature type="chain" id="PRO_5011793955" description="Secreted protein" evidence="2">
    <location>
        <begin position="23"/>
        <end position="121"/>
    </location>
</feature>
<feature type="compositionally biased region" description="Basic and acidic residues" evidence="1">
    <location>
        <begin position="110"/>
        <end position="121"/>
    </location>
</feature>
<evidence type="ECO:0000313" key="4">
    <source>
        <dbReference type="Proteomes" id="UP000198658"/>
    </source>
</evidence>
<dbReference type="Proteomes" id="UP000198658">
    <property type="component" value="Unassembled WGS sequence"/>
</dbReference>
<protein>
    <recommendedName>
        <fullName evidence="5">Secreted protein</fullName>
    </recommendedName>
</protein>
<feature type="region of interest" description="Disordered" evidence="1">
    <location>
        <begin position="101"/>
        <end position="121"/>
    </location>
</feature>
<evidence type="ECO:0008006" key="5">
    <source>
        <dbReference type="Google" id="ProtNLM"/>
    </source>
</evidence>
<feature type="signal peptide" evidence="2">
    <location>
        <begin position="1"/>
        <end position="22"/>
    </location>
</feature>
<evidence type="ECO:0000256" key="2">
    <source>
        <dbReference type="SAM" id="SignalP"/>
    </source>
</evidence>
<keyword evidence="4" id="KW-1185">Reference proteome</keyword>
<evidence type="ECO:0000313" key="3">
    <source>
        <dbReference type="EMBL" id="SEA36613.1"/>
    </source>
</evidence>
<evidence type="ECO:0000256" key="1">
    <source>
        <dbReference type="SAM" id="MobiDB-lite"/>
    </source>
</evidence>
<dbReference type="STRING" id="658218.SAMN05216562_2856"/>
<keyword evidence="2" id="KW-0732">Signal</keyword>
<dbReference type="AlphaFoldDB" id="A0A1H4AKY3"/>